<evidence type="ECO:0000313" key="1">
    <source>
        <dbReference type="EMBL" id="SUM47687.1"/>
    </source>
</evidence>
<protein>
    <submittedName>
        <fullName evidence="1">Uncharacterized protein</fullName>
    </submittedName>
</protein>
<reference evidence="1 2" key="1">
    <citation type="submission" date="2018-06" db="EMBL/GenBank/DDBJ databases">
        <authorList>
            <consortium name="Pathogen Informatics"/>
            <person name="Doyle S."/>
        </authorList>
    </citation>
    <scope>NUCLEOTIDE SEQUENCE [LARGE SCALE GENOMIC DNA]</scope>
    <source>
        <strain evidence="2">NCTC 11048</strain>
    </source>
</reference>
<organism evidence="1 2">
    <name type="scientific">Staphylococcus intermedius NCTC 11048</name>
    <dbReference type="NCBI Taxonomy" id="1141106"/>
    <lineage>
        <taxon>Bacteria</taxon>
        <taxon>Bacillati</taxon>
        <taxon>Bacillota</taxon>
        <taxon>Bacilli</taxon>
        <taxon>Bacillales</taxon>
        <taxon>Staphylococcaceae</taxon>
        <taxon>Staphylococcus</taxon>
        <taxon>Staphylococcus intermedius group</taxon>
    </lineage>
</organism>
<dbReference type="RefSeq" id="WP_019167233.1">
    <property type="nucleotide sequence ID" value="NZ_CAIB01000010.1"/>
</dbReference>
<name>A0A380GB33_STAIN</name>
<dbReference type="AlphaFoldDB" id="A0A380GB33"/>
<dbReference type="EMBL" id="UHDP01000003">
    <property type="protein sequence ID" value="SUM47687.1"/>
    <property type="molecule type" value="Genomic_DNA"/>
</dbReference>
<dbReference type="OrthoDB" id="2412277at2"/>
<sequence length="78" mass="8945">MEIKNLKINDEVSAPVGEQRMRDTDDEKYVLETVFEMAKVTKVDEKYGFAEVTFKDGAIGEIDADTEWYPIPIEKVKS</sequence>
<proteinExistence type="predicted"/>
<dbReference type="Proteomes" id="UP000255549">
    <property type="component" value="Unassembled WGS sequence"/>
</dbReference>
<gene>
    <name evidence="1" type="ORF">NCTC11048_02772</name>
</gene>
<evidence type="ECO:0000313" key="2">
    <source>
        <dbReference type="Proteomes" id="UP000255549"/>
    </source>
</evidence>
<accession>A0A380GB33</accession>
<keyword evidence="2" id="KW-1185">Reference proteome</keyword>